<evidence type="ECO:0000313" key="1">
    <source>
        <dbReference type="EMBL" id="KAJ7368066.1"/>
    </source>
</evidence>
<dbReference type="InterPro" id="IPR009737">
    <property type="entry name" value="Aim32/Apd1-like"/>
</dbReference>
<comment type="caution">
    <text evidence="1">The sequence shown here is derived from an EMBL/GenBank/DDBJ whole genome shotgun (WGS) entry which is preliminary data.</text>
</comment>
<proteinExistence type="predicted"/>
<name>A0AAD7F6G4_9AGAR</name>
<sequence length="355" mass="38859">MSLWKLRALVLGHGHPPDNIYTTLTASGIPVAAADCRTCPNPCDEGHSEYPRRLSIDMESTMLGSVKPFNRQILISTGRSDWDRDITDTQGSLAALISQTQPPKVPDAPPAISIDLADEKALPPVPGVFTSTDSTRLSILNGSHKTVCEDDEHGTVIVLPDYSVVVGVPATIDGAKELWRSALDSRLPRMGITEETSSFQTWVLPYSCVIMLCSHKRRDNRCAIAAPKLEHAFIECLHRKGWTADTQLEHIVEPPLESFSGTVEEKTRYITDELKALPAAKKALILKNSHMGGHKYAGNCIIYTPQGSSVWYGRVSTHEVESIVVNTIEGGLVLPPLLRGGMDLLRPGCPTLHDW</sequence>
<dbReference type="Proteomes" id="UP001218218">
    <property type="component" value="Unassembled WGS sequence"/>
</dbReference>
<dbReference type="SUPFAM" id="SSF52833">
    <property type="entry name" value="Thioredoxin-like"/>
    <property type="match status" value="1"/>
</dbReference>
<dbReference type="PANTHER" id="PTHR31902:SF14">
    <property type="entry name" value="ACTIN PATCHES DISTAL PROTEIN 1"/>
    <property type="match status" value="1"/>
</dbReference>
<dbReference type="AlphaFoldDB" id="A0AAD7F6G4"/>
<organism evidence="1 2">
    <name type="scientific">Mycena albidolilacea</name>
    <dbReference type="NCBI Taxonomy" id="1033008"/>
    <lineage>
        <taxon>Eukaryota</taxon>
        <taxon>Fungi</taxon>
        <taxon>Dikarya</taxon>
        <taxon>Basidiomycota</taxon>
        <taxon>Agaricomycotina</taxon>
        <taxon>Agaricomycetes</taxon>
        <taxon>Agaricomycetidae</taxon>
        <taxon>Agaricales</taxon>
        <taxon>Marasmiineae</taxon>
        <taxon>Mycenaceae</taxon>
        <taxon>Mycena</taxon>
    </lineage>
</organism>
<gene>
    <name evidence="1" type="ORF">DFH08DRAFT_13466</name>
</gene>
<keyword evidence="2" id="KW-1185">Reference proteome</keyword>
<accession>A0AAD7F6G4</accession>
<dbReference type="EMBL" id="JARIHO010000001">
    <property type="protein sequence ID" value="KAJ7368066.1"/>
    <property type="molecule type" value="Genomic_DNA"/>
</dbReference>
<dbReference type="CDD" id="cd03062">
    <property type="entry name" value="TRX_Fd_Sucrase"/>
    <property type="match status" value="1"/>
</dbReference>
<dbReference type="InterPro" id="IPR036249">
    <property type="entry name" value="Thioredoxin-like_sf"/>
</dbReference>
<reference evidence="1" key="1">
    <citation type="submission" date="2023-03" db="EMBL/GenBank/DDBJ databases">
        <title>Massive genome expansion in bonnet fungi (Mycena s.s.) driven by repeated elements and novel gene families across ecological guilds.</title>
        <authorList>
            <consortium name="Lawrence Berkeley National Laboratory"/>
            <person name="Harder C.B."/>
            <person name="Miyauchi S."/>
            <person name="Viragh M."/>
            <person name="Kuo A."/>
            <person name="Thoen E."/>
            <person name="Andreopoulos B."/>
            <person name="Lu D."/>
            <person name="Skrede I."/>
            <person name="Drula E."/>
            <person name="Henrissat B."/>
            <person name="Morin E."/>
            <person name="Kohler A."/>
            <person name="Barry K."/>
            <person name="LaButti K."/>
            <person name="Morin E."/>
            <person name="Salamov A."/>
            <person name="Lipzen A."/>
            <person name="Mereny Z."/>
            <person name="Hegedus B."/>
            <person name="Baldrian P."/>
            <person name="Stursova M."/>
            <person name="Weitz H."/>
            <person name="Taylor A."/>
            <person name="Grigoriev I.V."/>
            <person name="Nagy L.G."/>
            <person name="Martin F."/>
            <person name="Kauserud H."/>
        </authorList>
    </citation>
    <scope>NUCLEOTIDE SEQUENCE</scope>
    <source>
        <strain evidence="1">CBHHK002</strain>
    </source>
</reference>
<dbReference type="Pfam" id="PF06999">
    <property type="entry name" value="Suc_Fer-like"/>
    <property type="match status" value="1"/>
</dbReference>
<protein>
    <submittedName>
        <fullName evidence="1">Sucrase/ferredoxin-like-domain-containing protein</fullName>
    </submittedName>
</protein>
<evidence type="ECO:0000313" key="2">
    <source>
        <dbReference type="Proteomes" id="UP001218218"/>
    </source>
</evidence>
<dbReference type="PANTHER" id="PTHR31902">
    <property type="entry name" value="ACTIN PATCHES DISTAL PROTEIN 1"/>
    <property type="match status" value="1"/>
</dbReference>
<dbReference type="Gene3D" id="3.40.30.10">
    <property type="entry name" value="Glutaredoxin"/>
    <property type="match status" value="1"/>
</dbReference>